<proteinExistence type="predicted"/>
<keyword evidence="2" id="KW-1185">Reference proteome</keyword>
<protein>
    <submittedName>
        <fullName evidence="1">Uncharacterized protein</fullName>
    </submittedName>
</protein>
<dbReference type="EMBL" id="MKGL01000430">
    <property type="protein sequence ID" value="RNE98848.1"/>
    <property type="molecule type" value="Genomic_DNA"/>
</dbReference>
<gene>
    <name evidence="1" type="ORF">TraAM80_08530</name>
</gene>
<reference evidence="1 2" key="1">
    <citation type="journal article" date="2018" name="BMC Genomics">
        <title>Genomic comparison of Trypanosoma conorhini and Trypanosoma rangeli to Trypanosoma cruzi strains of high and low virulence.</title>
        <authorList>
            <person name="Bradwell K.R."/>
            <person name="Koparde V.N."/>
            <person name="Matveyev A.V."/>
            <person name="Serrano M.G."/>
            <person name="Alves J.M."/>
            <person name="Parikh H."/>
            <person name="Huang B."/>
            <person name="Lee V."/>
            <person name="Espinosa-Alvarez O."/>
            <person name="Ortiz P.A."/>
            <person name="Costa-Martins A.G."/>
            <person name="Teixeira M.M."/>
            <person name="Buck G.A."/>
        </authorList>
    </citation>
    <scope>NUCLEOTIDE SEQUENCE [LARGE SCALE GENOMIC DNA]</scope>
    <source>
        <strain evidence="1 2">AM80</strain>
    </source>
</reference>
<name>A0A422N063_TRYRA</name>
<sequence>MLFSLAYALSAATVHRGVGFSPGRAETERERFDRDFRGDADAFLGDADAFLGDADAFLGDADAFLGDADAFLGDADAFLGDADAFLGDADAFLGDGFDGLAGLRAAGDCAGPRLVGSTDFVGVPRFGDFARNMPFVEGLPPRFGVDLRGVADVFERTSRFGVAELFAGIRSERREGEREVERLRGFVGCGEFVAALGATVCRRGAVGVAPTLLKSFARVLGVIGVDFFAEAFALAITQLTESRGGGVASLGRMLPSSS</sequence>
<comment type="caution">
    <text evidence="1">The sequence shown here is derived from an EMBL/GenBank/DDBJ whole genome shotgun (WGS) entry which is preliminary data.</text>
</comment>
<evidence type="ECO:0000313" key="1">
    <source>
        <dbReference type="EMBL" id="RNE98848.1"/>
    </source>
</evidence>
<dbReference type="AlphaFoldDB" id="A0A422N063"/>
<organism evidence="1 2">
    <name type="scientific">Trypanosoma rangeli</name>
    <dbReference type="NCBI Taxonomy" id="5698"/>
    <lineage>
        <taxon>Eukaryota</taxon>
        <taxon>Discoba</taxon>
        <taxon>Euglenozoa</taxon>
        <taxon>Kinetoplastea</taxon>
        <taxon>Metakinetoplastina</taxon>
        <taxon>Trypanosomatida</taxon>
        <taxon>Trypanosomatidae</taxon>
        <taxon>Trypanosoma</taxon>
        <taxon>Herpetosoma</taxon>
    </lineage>
</organism>
<evidence type="ECO:0000313" key="2">
    <source>
        <dbReference type="Proteomes" id="UP000283634"/>
    </source>
</evidence>
<accession>A0A422N063</accession>
<dbReference type="RefSeq" id="XP_029234862.1">
    <property type="nucleotide sequence ID" value="XM_029385275.1"/>
</dbReference>
<dbReference type="GeneID" id="40332463"/>
<dbReference type="Proteomes" id="UP000283634">
    <property type="component" value="Unassembled WGS sequence"/>
</dbReference>